<dbReference type="PANTHER" id="PTHR10579:SF51">
    <property type="entry name" value="ZINC FINGER (C3HC4-TYPE RING FINGER) FAMILY PROTEIN"/>
    <property type="match status" value="1"/>
</dbReference>
<reference evidence="1 2" key="1">
    <citation type="journal article" date="2010" name="Nature">
        <title>Genome sequencing and analysis of the model grass Brachypodium distachyon.</title>
        <authorList>
            <consortium name="International Brachypodium Initiative"/>
        </authorList>
    </citation>
    <scope>NUCLEOTIDE SEQUENCE [LARGE SCALE GENOMIC DNA]</scope>
    <source>
        <strain evidence="1 2">Bd21</strain>
    </source>
</reference>
<evidence type="ECO:0000313" key="2">
    <source>
        <dbReference type="EnsemblPlants" id="KQJ95675"/>
    </source>
</evidence>
<evidence type="ECO:0000313" key="3">
    <source>
        <dbReference type="Proteomes" id="UP000008810"/>
    </source>
</evidence>
<dbReference type="Gene3D" id="3.40.50.410">
    <property type="entry name" value="von Willebrand factor, type A domain"/>
    <property type="match status" value="1"/>
</dbReference>
<protein>
    <submittedName>
        <fullName evidence="1 2">Uncharacterized protein</fullName>
    </submittedName>
</protein>
<accession>I1I249</accession>
<dbReference type="PANTHER" id="PTHR10579">
    <property type="entry name" value="CALCIUM-ACTIVATED CHLORIDE CHANNEL REGULATOR"/>
    <property type="match status" value="1"/>
</dbReference>
<reference evidence="1" key="2">
    <citation type="submission" date="2017-06" db="EMBL/GenBank/DDBJ databases">
        <title>WGS assembly of Brachypodium distachyon.</title>
        <authorList>
            <consortium name="The International Brachypodium Initiative"/>
            <person name="Lucas S."/>
            <person name="Harmon-Smith M."/>
            <person name="Lail K."/>
            <person name="Tice H."/>
            <person name="Grimwood J."/>
            <person name="Bruce D."/>
            <person name="Barry K."/>
            <person name="Shu S."/>
            <person name="Lindquist E."/>
            <person name="Wang M."/>
            <person name="Pitluck S."/>
            <person name="Vogel J.P."/>
            <person name="Garvin D.F."/>
            <person name="Mockler T.C."/>
            <person name="Schmutz J."/>
            <person name="Rokhsar D."/>
            <person name="Bevan M.W."/>
        </authorList>
    </citation>
    <scope>NUCLEOTIDE SEQUENCE</scope>
    <source>
        <strain evidence="1">Bd21</strain>
    </source>
</reference>
<proteinExistence type="predicted"/>
<dbReference type="OrthoDB" id="687730at2759"/>
<dbReference type="SUPFAM" id="SSF53300">
    <property type="entry name" value="vWA-like"/>
    <property type="match status" value="1"/>
</dbReference>
<gene>
    <name evidence="1" type="ORF">BRADI_3g18510v3</name>
</gene>
<evidence type="ECO:0000313" key="1">
    <source>
        <dbReference type="EMBL" id="KQJ95675.1"/>
    </source>
</evidence>
<dbReference type="Gramene" id="KQJ95675">
    <property type="protein sequence ID" value="KQJ95675"/>
    <property type="gene ID" value="BRADI_3g18510v3"/>
</dbReference>
<dbReference type="Proteomes" id="UP000008810">
    <property type="component" value="Chromosome 3"/>
</dbReference>
<dbReference type="EMBL" id="CM000882">
    <property type="protein sequence ID" value="KQJ95675.1"/>
    <property type="molecule type" value="Genomic_DNA"/>
</dbReference>
<sequence>MTNLALLKQTDLALLTCFVIDQLGPADRLSVATSSSRASRLAKLVRMSDTGKAKDKAAVESLIAGGSTRIGEGLRLAADEARVAVRCPHRGVRLQEIKSGGLRLPQQRARRPMCRLNRRRRTLQGRGEALLGHASAPGATIKRLFELADMPSPCMDEERERVRLAATEDIARAALGA</sequence>
<dbReference type="HOGENOM" id="CLU_1519917_0_0_1"/>
<dbReference type="AlphaFoldDB" id="I1I249"/>
<dbReference type="EnsemblPlants" id="KQJ95675">
    <property type="protein sequence ID" value="KQJ95675"/>
    <property type="gene ID" value="BRADI_3g18510v3"/>
</dbReference>
<name>I1I249_BRADI</name>
<keyword evidence="3" id="KW-1185">Reference proteome</keyword>
<dbReference type="STRING" id="15368.I1I249"/>
<dbReference type="InterPro" id="IPR036465">
    <property type="entry name" value="vWFA_dom_sf"/>
</dbReference>
<organism evidence="1">
    <name type="scientific">Brachypodium distachyon</name>
    <name type="common">Purple false brome</name>
    <name type="synonym">Trachynia distachya</name>
    <dbReference type="NCBI Taxonomy" id="15368"/>
    <lineage>
        <taxon>Eukaryota</taxon>
        <taxon>Viridiplantae</taxon>
        <taxon>Streptophyta</taxon>
        <taxon>Embryophyta</taxon>
        <taxon>Tracheophyta</taxon>
        <taxon>Spermatophyta</taxon>
        <taxon>Magnoliopsida</taxon>
        <taxon>Liliopsida</taxon>
        <taxon>Poales</taxon>
        <taxon>Poaceae</taxon>
        <taxon>BOP clade</taxon>
        <taxon>Pooideae</taxon>
        <taxon>Stipodae</taxon>
        <taxon>Brachypodieae</taxon>
        <taxon>Brachypodium</taxon>
    </lineage>
</organism>
<dbReference type="InParanoid" id="I1I249"/>
<dbReference type="InterPro" id="IPR051266">
    <property type="entry name" value="CLCR"/>
</dbReference>
<reference evidence="2" key="3">
    <citation type="submission" date="2018-08" db="UniProtKB">
        <authorList>
            <consortium name="EnsemblPlants"/>
        </authorList>
    </citation>
    <scope>IDENTIFICATION</scope>
    <source>
        <strain evidence="2">cv. Bd21</strain>
    </source>
</reference>